<sequence length="43" mass="4794">MGKEVVVFLAAMEIMAEQFPGAFSGYSLQKRMDVGMLYSKFQG</sequence>
<dbReference type="EMBL" id="DUZY01000001">
    <property type="protein sequence ID" value="DAD23729.1"/>
    <property type="molecule type" value="Genomic_DNA"/>
</dbReference>
<evidence type="ECO:0000313" key="1">
    <source>
        <dbReference type="EMBL" id="DAD23729.1"/>
    </source>
</evidence>
<accession>A0A822XX79</accession>
<dbReference type="AlphaFoldDB" id="A0A822XX79"/>
<keyword evidence="2" id="KW-1185">Reference proteome</keyword>
<comment type="caution">
    <text evidence="1">The sequence shown here is derived from an EMBL/GenBank/DDBJ whole genome shotgun (WGS) entry which is preliminary data.</text>
</comment>
<proteinExistence type="predicted"/>
<dbReference type="Proteomes" id="UP000607653">
    <property type="component" value="Unassembled WGS sequence"/>
</dbReference>
<name>A0A822XX79_NELNU</name>
<protein>
    <submittedName>
        <fullName evidence="1">Uncharacterized protein</fullName>
    </submittedName>
</protein>
<gene>
    <name evidence="1" type="ORF">HUJ06_025192</name>
</gene>
<evidence type="ECO:0000313" key="2">
    <source>
        <dbReference type="Proteomes" id="UP000607653"/>
    </source>
</evidence>
<organism evidence="1 2">
    <name type="scientific">Nelumbo nucifera</name>
    <name type="common">Sacred lotus</name>
    <dbReference type="NCBI Taxonomy" id="4432"/>
    <lineage>
        <taxon>Eukaryota</taxon>
        <taxon>Viridiplantae</taxon>
        <taxon>Streptophyta</taxon>
        <taxon>Embryophyta</taxon>
        <taxon>Tracheophyta</taxon>
        <taxon>Spermatophyta</taxon>
        <taxon>Magnoliopsida</taxon>
        <taxon>Proteales</taxon>
        <taxon>Nelumbonaceae</taxon>
        <taxon>Nelumbo</taxon>
    </lineage>
</organism>
<reference evidence="1 2" key="1">
    <citation type="journal article" date="2020" name="Mol. Biol. Evol.">
        <title>Distinct Expression and Methylation Patterns for Genes with Different Fates following a Single Whole-Genome Duplication in Flowering Plants.</title>
        <authorList>
            <person name="Shi T."/>
            <person name="Rahmani R.S."/>
            <person name="Gugger P.F."/>
            <person name="Wang M."/>
            <person name="Li H."/>
            <person name="Zhang Y."/>
            <person name="Li Z."/>
            <person name="Wang Q."/>
            <person name="Van de Peer Y."/>
            <person name="Marchal K."/>
            <person name="Chen J."/>
        </authorList>
    </citation>
    <scope>NUCLEOTIDE SEQUENCE [LARGE SCALE GENOMIC DNA]</scope>
    <source>
        <tissue evidence="1">Leaf</tissue>
    </source>
</reference>